<dbReference type="FunCoup" id="G4TTY7">
    <property type="interactions" value="256"/>
</dbReference>
<comment type="cofactor">
    <cofactor evidence="8">
        <name>Zn(2+)</name>
        <dbReference type="ChEBI" id="CHEBI:29105"/>
    </cofactor>
    <text evidence="8">Binds 1 zinc ion per subunit.</text>
</comment>
<keyword evidence="11" id="KW-1185">Reference proteome</keyword>
<reference evidence="10 11" key="1">
    <citation type="journal article" date="2011" name="PLoS Pathog.">
        <title>Endophytic Life Strategies Decoded by Genome and Transcriptome Analyses of the Mutualistic Root Symbiont Piriformospora indica.</title>
        <authorList>
            <person name="Zuccaro A."/>
            <person name="Lahrmann U."/>
            <person name="Guldener U."/>
            <person name="Langen G."/>
            <person name="Pfiffi S."/>
            <person name="Biedenkopf D."/>
            <person name="Wong P."/>
            <person name="Samans B."/>
            <person name="Grimm C."/>
            <person name="Basiewicz M."/>
            <person name="Murat C."/>
            <person name="Martin F."/>
            <person name="Kogel K.H."/>
        </authorList>
    </citation>
    <scope>NUCLEOTIDE SEQUENCE [LARGE SCALE GENOMIC DNA]</scope>
    <source>
        <strain evidence="10 11">DSM 11827</strain>
    </source>
</reference>
<dbReference type="eggNOG" id="KOG3968">
    <property type="taxonomic scope" value="Eukaryota"/>
</dbReference>
<dbReference type="GO" id="GO:0008892">
    <property type="term" value="F:guanine deaminase activity"/>
    <property type="evidence" value="ECO:0007669"/>
    <property type="project" value="UniProtKB-UniRule"/>
</dbReference>
<dbReference type="Pfam" id="PF01979">
    <property type="entry name" value="Amidohydro_1"/>
    <property type="match status" value="1"/>
</dbReference>
<evidence type="ECO:0000256" key="1">
    <source>
        <dbReference type="ARBA" id="ARBA00004984"/>
    </source>
</evidence>
<evidence type="ECO:0000256" key="7">
    <source>
        <dbReference type="ARBA" id="ARBA00056079"/>
    </source>
</evidence>
<dbReference type="Gene3D" id="2.30.40.10">
    <property type="entry name" value="Urease, subunit C, domain 1"/>
    <property type="match status" value="1"/>
</dbReference>
<accession>G4TTY7</accession>
<dbReference type="GO" id="GO:0008270">
    <property type="term" value="F:zinc ion binding"/>
    <property type="evidence" value="ECO:0007669"/>
    <property type="project" value="UniProtKB-UniRule"/>
</dbReference>
<sequence>MQIFVGQLVHTLDPTTIQYSSLSVVGVSDNGVIDFAVHDLSPGDVERIIQEQLSQKANLDKGWKAENVKRTVLGHGEFLVPGFVDTHTHAPQFPNICRGQQYELLDWLKYITFPEEEKLADVAVAKRLYNEVVRRVISLGTTTCCYYGSLHLEATKVLADECQAQGQRAFVGKCNMDRNGSPTYVEASCSSSVADTRSLISYIQSLPKLPTSSPLVNPIITPRFAISCTDELLSQLGTLAKENPGMLIQTHISENASEIAYTHALFPNAPHYAGVYDTHGLLRDGTVLGHACHLTEEEVKLVKQRNAGIAHCPTSNFNIRSGMANVGKYLDRGIKVGLGTDCSGGYCPSILRTLQDACVTSKILSLSTPPKPLDYKEDPEKLEGKHLPISTLLYLATLGGADVCLLKDKVGNFVVGKEFDAIVASITGDNTPGEQGRANPAVWYSADDDIQTLVERFLFGGDDRNIKEVYVCGRRVGGWGHSQ</sequence>
<evidence type="ECO:0000256" key="8">
    <source>
        <dbReference type="RuleBase" id="RU366009"/>
    </source>
</evidence>
<evidence type="ECO:0000313" key="11">
    <source>
        <dbReference type="Proteomes" id="UP000007148"/>
    </source>
</evidence>
<keyword evidence="4 8" id="KW-0378">Hydrolase</keyword>
<dbReference type="InterPro" id="IPR051607">
    <property type="entry name" value="Metallo-dep_hydrolases"/>
</dbReference>
<evidence type="ECO:0000256" key="5">
    <source>
        <dbReference type="ARBA" id="ARBA00022833"/>
    </source>
</evidence>
<dbReference type="InterPro" id="IPR014311">
    <property type="entry name" value="Guanine_deaminase"/>
</dbReference>
<dbReference type="Proteomes" id="UP000007148">
    <property type="component" value="Unassembled WGS sequence"/>
</dbReference>
<dbReference type="HOGENOM" id="CLU_012358_0_1_1"/>
<dbReference type="InParanoid" id="G4TTY7"/>
<gene>
    <name evidence="10" type="ORF">PIIN_08749</name>
</gene>
<dbReference type="InterPro" id="IPR006680">
    <property type="entry name" value="Amidohydro-rel"/>
</dbReference>
<dbReference type="InterPro" id="IPR032466">
    <property type="entry name" value="Metal_Hydrolase"/>
</dbReference>
<evidence type="ECO:0000259" key="9">
    <source>
        <dbReference type="Pfam" id="PF01979"/>
    </source>
</evidence>
<organism evidence="10 11">
    <name type="scientific">Serendipita indica (strain DSM 11827)</name>
    <name type="common">Root endophyte fungus</name>
    <name type="synonym">Piriformospora indica</name>
    <dbReference type="NCBI Taxonomy" id="1109443"/>
    <lineage>
        <taxon>Eukaryota</taxon>
        <taxon>Fungi</taxon>
        <taxon>Dikarya</taxon>
        <taxon>Basidiomycota</taxon>
        <taxon>Agaricomycotina</taxon>
        <taxon>Agaricomycetes</taxon>
        <taxon>Sebacinales</taxon>
        <taxon>Serendipitaceae</taxon>
        <taxon>Serendipita</taxon>
    </lineage>
</organism>
<dbReference type="AlphaFoldDB" id="G4TTY7"/>
<evidence type="ECO:0000256" key="2">
    <source>
        <dbReference type="ARBA" id="ARBA00006745"/>
    </source>
</evidence>
<comment type="catalytic activity">
    <reaction evidence="6 8">
        <text>guanine + H2O + H(+) = xanthine + NH4(+)</text>
        <dbReference type="Rhea" id="RHEA:14665"/>
        <dbReference type="ChEBI" id="CHEBI:15377"/>
        <dbReference type="ChEBI" id="CHEBI:15378"/>
        <dbReference type="ChEBI" id="CHEBI:16235"/>
        <dbReference type="ChEBI" id="CHEBI:17712"/>
        <dbReference type="ChEBI" id="CHEBI:28938"/>
        <dbReference type="EC" id="3.5.4.3"/>
    </reaction>
</comment>
<protein>
    <recommendedName>
        <fullName evidence="8">Guanine deaminase</fullName>
        <shortName evidence="8">Guanase</shortName>
        <ecNumber evidence="8">3.5.4.3</ecNumber>
    </recommendedName>
    <alternativeName>
        <fullName evidence="8">Guanine aminohydrolase</fullName>
    </alternativeName>
</protein>
<name>G4TTY7_SERID</name>
<evidence type="ECO:0000256" key="6">
    <source>
        <dbReference type="ARBA" id="ARBA00051148"/>
    </source>
</evidence>
<dbReference type="GO" id="GO:0005829">
    <property type="term" value="C:cytosol"/>
    <property type="evidence" value="ECO:0007669"/>
    <property type="project" value="TreeGrafter"/>
</dbReference>
<comment type="function">
    <text evidence="7 8">Catalyzes the hydrolytic deamination of guanine, producing xanthine and ammonia.</text>
</comment>
<dbReference type="FunFam" id="3.20.20.140:FF:000022">
    <property type="entry name" value="Guanine deaminase"/>
    <property type="match status" value="1"/>
</dbReference>
<dbReference type="STRING" id="1109443.G4TTY7"/>
<dbReference type="OrthoDB" id="194468at2759"/>
<evidence type="ECO:0000256" key="3">
    <source>
        <dbReference type="ARBA" id="ARBA00022723"/>
    </source>
</evidence>
<comment type="caution">
    <text evidence="10">The sequence shown here is derived from an EMBL/GenBank/DDBJ whole genome shotgun (WGS) entry which is preliminary data.</text>
</comment>
<dbReference type="Gene3D" id="3.20.20.140">
    <property type="entry name" value="Metal-dependent hydrolases"/>
    <property type="match status" value="1"/>
</dbReference>
<comment type="similarity">
    <text evidence="2 8">Belongs to the metallo-dependent hydrolases superfamily. ATZ/TRZ family.</text>
</comment>
<keyword evidence="5 8" id="KW-0862">Zinc</keyword>
<dbReference type="EC" id="3.5.4.3" evidence="8"/>
<dbReference type="NCBIfam" id="TIGR02967">
    <property type="entry name" value="guan_deamin"/>
    <property type="match status" value="1"/>
</dbReference>
<dbReference type="PANTHER" id="PTHR11271">
    <property type="entry name" value="GUANINE DEAMINASE"/>
    <property type="match status" value="1"/>
</dbReference>
<dbReference type="PANTHER" id="PTHR11271:SF6">
    <property type="entry name" value="GUANINE DEAMINASE"/>
    <property type="match status" value="1"/>
</dbReference>
<dbReference type="EMBL" id="CAFZ01000354">
    <property type="protein sequence ID" value="CCA74780.1"/>
    <property type="molecule type" value="Genomic_DNA"/>
</dbReference>
<dbReference type="SUPFAM" id="SSF51556">
    <property type="entry name" value="Metallo-dependent hydrolases"/>
    <property type="match status" value="1"/>
</dbReference>
<evidence type="ECO:0000313" key="10">
    <source>
        <dbReference type="EMBL" id="CCA74780.1"/>
    </source>
</evidence>
<dbReference type="InterPro" id="IPR011059">
    <property type="entry name" value="Metal-dep_hydrolase_composite"/>
</dbReference>
<dbReference type="GO" id="GO:0006147">
    <property type="term" value="P:guanine catabolic process"/>
    <property type="evidence" value="ECO:0007669"/>
    <property type="project" value="UniProtKB-UniRule"/>
</dbReference>
<dbReference type="OMA" id="HGVHLCD"/>
<keyword evidence="3 8" id="KW-0479">Metal-binding</keyword>
<dbReference type="UniPathway" id="UPA00603">
    <property type="reaction ID" value="UER00660"/>
</dbReference>
<feature type="domain" description="Amidohydrolase-related" evidence="9">
    <location>
        <begin position="78"/>
        <end position="476"/>
    </location>
</feature>
<proteinExistence type="inferred from homology"/>
<comment type="pathway">
    <text evidence="1 8">Purine metabolism; guanine degradation; xanthine from guanine: step 1/1.</text>
</comment>
<evidence type="ECO:0000256" key="4">
    <source>
        <dbReference type="ARBA" id="ARBA00022801"/>
    </source>
</evidence>